<dbReference type="EC" id="3.1.26.5" evidence="5"/>
<dbReference type="VEuPathDB" id="FungiDB:TAPDE_005170"/>
<evidence type="ECO:0000256" key="1">
    <source>
        <dbReference type="ARBA" id="ARBA00004123"/>
    </source>
</evidence>
<keyword evidence="7" id="KW-1185">Reference proteome</keyword>
<accession>R4XGB2</accession>
<dbReference type="SUPFAM" id="SSF160350">
    <property type="entry name" value="Rnp2-like"/>
    <property type="match status" value="1"/>
</dbReference>
<dbReference type="OrthoDB" id="24745at2759"/>
<evidence type="ECO:0000256" key="3">
    <source>
        <dbReference type="ARBA" id="ARBA00022694"/>
    </source>
</evidence>
<dbReference type="STRING" id="1097556.R4XGB2"/>
<proteinExistence type="inferred from homology"/>
<dbReference type="EMBL" id="CAHR02000283">
    <property type="protein sequence ID" value="CCG84667.1"/>
    <property type="molecule type" value="Genomic_DNA"/>
</dbReference>
<evidence type="ECO:0000256" key="5">
    <source>
        <dbReference type="PIRNR" id="PIRNR023803"/>
    </source>
</evidence>
<dbReference type="GO" id="GO:0030681">
    <property type="term" value="C:multimeric ribonuclease P complex"/>
    <property type="evidence" value="ECO:0007669"/>
    <property type="project" value="TreeGrafter"/>
</dbReference>
<comment type="similarity">
    <text evidence="2 5">Belongs to the eukaryotic/archaeal RNase P protein component 2 family.</text>
</comment>
<evidence type="ECO:0000313" key="7">
    <source>
        <dbReference type="Proteomes" id="UP000013776"/>
    </source>
</evidence>
<name>R4XGB2_TAPDE</name>
<dbReference type="Gene3D" id="3.30.70.3250">
    <property type="entry name" value="Ribonuclease P, Pop5 subunit"/>
    <property type="match status" value="1"/>
</dbReference>
<dbReference type="PIRSF" id="PIRSF023803">
    <property type="entry name" value="Ribonuclease_P_prd"/>
    <property type="match status" value="1"/>
</dbReference>
<dbReference type="Proteomes" id="UP000013776">
    <property type="component" value="Unassembled WGS sequence"/>
</dbReference>
<dbReference type="eggNOG" id="KOG4639">
    <property type="taxonomic scope" value="Eukaryota"/>
</dbReference>
<evidence type="ECO:0000256" key="4">
    <source>
        <dbReference type="ARBA" id="ARBA00023242"/>
    </source>
</evidence>
<reference evidence="6 7" key="1">
    <citation type="journal article" date="2013" name="MBio">
        <title>Genome sequencing of the plant pathogen Taphrina deformans, the causal agent of peach leaf curl.</title>
        <authorList>
            <person name="Cisse O.H."/>
            <person name="Almeida J.M.G.C.F."/>
            <person name="Fonseca A."/>
            <person name="Kumar A.A."/>
            <person name="Salojaervi J."/>
            <person name="Overmyer K."/>
            <person name="Hauser P.M."/>
            <person name="Pagni M."/>
        </authorList>
    </citation>
    <scope>NUCLEOTIDE SEQUENCE [LARGE SCALE GENOMIC DNA]</scope>
    <source>
        <strain evidence="7">PYCC 5710 / ATCC 11124 / CBS 356.35 / IMI 108563 / JCM 9778 / NBRC 8474</strain>
    </source>
</reference>
<organism evidence="6 7">
    <name type="scientific">Taphrina deformans (strain PYCC 5710 / ATCC 11124 / CBS 356.35 / IMI 108563 / JCM 9778 / NBRC 8474)</name>
    <name type="common">Peach leaf curl fungus</name>
    <name type="synonym">Lalaria deformans</name>
    <dbReference type="NCBI Taxonomy" id="1097556"/>
    <lineage>
        <taxon>Eukaryota</taxon>
        <taxon>Fungi</taxon>
        <taxon>Dikarya</taxon>
        <taxon>Ascomycota</taxon>
        <taxon>Taphrinomycotina</taxon>
        <taxon>Taphrinomycetes</taxon>
        <taxon>Taphrinales</taxon>
        <taxon>Taphrinaceae</taxon>
        <taxon>Taphrina</taxon>
    </lineage>
</organism>
<dbReference type="InterPro" id="IPR038085">
    <property type="entry name" value="Rnp2-like_sf"/>
</dbReference>
<comment type="subcellular location">
    <subcellularLocation>
        <location evidence="1">Nucleus</location>
    </subcellularLocation>
</comment>
<comment type="catalytic activity">
    <reaction evidence="5">
        <text>Endonucleolytic cleavage of RNA, removing 5'-extranucleotides from tRNA precursor.</text>
        <dbReference type="EC" id="3.1.26.5"/>
    </reaction>
</comment>
<dbReference type="GO" id="GO:0005730">
    <property type="term" value="C:nucleolus"/>
    <property type="evidence" value="ECO:0007669"/>
    <property type="project" value="TreeGrafter"/>
</dbReference>
<comment type="caution">
    <text evidence="6">The sequence shown here is derived from an EMBL/GenBank/DDBJ whole genome shotgun (WGS) entry which is preliminary data.</text>
</comment>
<dbReference type="GO" id="GO:0000172">
    <property type="term" value="C:ribonuclease MRP complex"/>
    <property type="evidence" value="ECO:0007669"/>
    <property type="project" value="TreeGrafter"/>
</dbReference>
<dbReference type="InterPro" id="IPR002759">
    <property type="entry name" value="Pop5/Rpp14/Rnp2-like"/>
</dbReference>
<keyword evidence="3 5" id="KW-0819">tRNA processing</keyword>
<dbReference type="GO" id="GO:0001682">
    <property type="term" value="P:tRNA 5'-leader removal"/>
    <property type="evidence" value="ECO:0007669"/>
    <property type="project" value="InterPro"/>
</dbReference>
<dbReference type="GO" id="GO:0004526">
    <property type="term" value="F:ribonuclease P activity"/>
    <property type="evidence" value="ECO:0007669"/>
    <property type="project" value="UniProtKB-EC"/>
</dbReference>
<comment type="function">
    <text evidence="5">Component of ribonuclease P, a protein complex that generates mature tRNA molecules by cleaving their 5'-ends.</text>
</comment>
<dbReference type="PANTHER" id="PTHR15441">
    <property type="entry name" value="RIBONUCLEASE P PROTEIN SUBUNIT P14"/>
    <property type="match status" value="1"/>
</dbReference>
<evidence type="ECO:0000313" key="6">
    <source>
        <dbReference type="EMBL" id="CCG84667.1"/>
    </source>
</evidence>
<dbReference type="PANTHER" id="PTHR15441:SF2">
    <property type="entry name" value="RIBONUCLEASE P_MRP PROTEIN SUBUNIT POP5"/>
    <property type="match status" value="1"/>
</dbReference>
<evidence type="ECO:0000256" key="2">
    <source>
        <dbReference type="ARBA" id="ARBA00010800"/>
    </source>
</evidence>
<sequence>MVRLKHRYILFEIRECDDRPEQKDLLDRIRQSLLFNFGTAATGHLNASLYLKYYSPRTGRGILQADRAHYRLAWAALTFLDLLDRGGGFVCALGVSGTIRKAEERLIGLDRRQMFLLA</sequence>
<dbReference type="AlphaFoldDB" id="R4XGB2"/>
<keyword evidence="4" id="KW-0539">Nucleus</keyword>
<dbReference type="Pfam" id="PF01900">
    <property type="entry name" value="RNase_P_Rpp14"/>
    <property type="match status" value="1"/>
</dbReference>
<protein>
    <recommendedName>
        <fullName evidence="5">Ribonuclease P/MRP protein subunit POP5</fullName>
        <ecNumber evidence="5">3.1.26.5</ecNumber>
    </recommendedName>
</protein>
<dbReference type="InterPro" id="IPR016819">
    <property type="entry name" value="RNase_P/MRP_POP5"/>
</dbReference>
<dbReference type="GO" id="GO:0033204">
    <property type="term" value="F:ribonuclease P RNA binding"/>
    <property type="evidence" value="ECO:0007669"/>
    <property type="project" value="InterPro"/>
</dbReference>
<gene>
    <name evidence="6" type="ORF">TAPDE_005170</name>
</gene>